<dbReference type="PANTHER" id="PTHR45138:SF9">
    <property type="entry name" value="DIGUANYLATE CYCLASE DGCM-RELATED"/>
    <property type="match status" value="1"/>
</dbReference>
<dbReference type="InterPro" id="IPR050469">
    <property type="entry name" value="Diguanylate_Cyclase"/>
</dbReference>
<dbReference type="InterPro" id="IPR011990">
    <property type="entry name" value="TPR-like_helical_dom_sf"/>
</dbReference>
<dbReference type="GO" id="GO:0005886">
    <property type="term" value="C:plasma membrane"/>
    <property type="evidence" value="ECO:0007669"/>
    <property type="project" value="TreeGrafter"/>
</dbReference>
<dbReference type="SUPFAM" id="SSF48452">
    <property type="entry name" value="TPR-like"/>
    <property type="match status" value="2"/>
</dbReference>
<organism evidence="2 3">
    <name type="scientific">Virgisporangium aliadipatigenens</name>
    <dbReference type="NCBI Taxonomy" id="741659"/>
    <lineage>
        <taxon>Bacteria</taxon>
        <taxon>Bacillati</taxon>
        <taxon>Actinomycetota</taxon>
        <taxon>Actinomycetes</taxon>
        <taxon>Micromonosporales</taxon>
        <taxon>Micromonosporaceae</taxon>
        <taxon>Virgisporangium</taxon>
    </lineage>
</organism>
<dbReference type="InterPro" id="IPR000160">
    <property type="entry name" value="GGDEF_dom"/>
</dbReference>
<dbReference type="GO" id="GO:0052621">
    <property type="term" value="F:diguanylate cyclase activity"/>
    <property type="evidence" value="ECO:0007669"/>
    <property type="project" value="TreeGrafter"/>
</dbReference>
<dbReference type="CDD" id="cd01949">
    <property type="entry name" value="GGDEF"/>
    <property type="match status" value="1"/>
</dbReference>
<evidence type="ECO:0000259" key="1">
    <source>
        <dbReference type="PROSITE" id="PS50887"/>
    </source>
</evidence>
<dbReference type="SUPFAM" id="SSF55073">
    <property type="entry name" value="Nucleotide cyclase"/>
    <property type="match status" value="1"/>
</dbReference>
<dbReference type="RefSeq" id="WP_203897754.1">
    <property type="nucleotide sequence ID" value="NZ_BOPF01000003.1"/>
</dbReference>
<dbReference type="NCBIfam" id="TIGR00254">
    <property type="entry name" value="GGDEF"/>
    <property type="match status" value="1"/>
</dbReference>
<dbReference type="Gene3D" id="3.30.70.270">
    <property type="match status" value="1"/>
</dbReference>
<dbReference type="PANTHER" id="PTHR45138">
    <property type="entry name" value="REGULATORY COMPONENTS OF SENSORY TRANSDUCTION SYSTEM"/>
    <property type="match status" value="1"/>
</dbReference>
<dbReference type="EMBL" id="BOPF01000003">
    <property type="protein sequence ID" value="GIJ44184.1"/>
    <property type="molecule type" value="Genomic_DNA"/>
</dbReference>
<dbReference type="GO" id="GO:0043709">
    <property type="term" value="P:cell adhesion involved in single-species biofilm formation"/>
    <property type="evidence" value="ECO:0007669"/>
    <property type="project" value="TreeGrafter"/>
</dbReference>
<protein>
    <recommendedName>
        <fullName evidence="1">GGDEF domain-containing protein</fullName>
    </recommendedName>
</protein>
<dbReference type="AlphaFoldDB" id="A0A8J4DNA2"/>
<gene>
    <name evidence="2" type="ORF">Val02_10700</name>
</gene>
<evidence type="ECO:0000313" key="3">
    <source>
        <dbReference type="Proteomes" id="UP000619260"/>
    </source>
</evidence>
<dbReference type="InterPro" id="IPR029787">
    <property type="entry name" value="Nucleotide_cyclase"/>
</dbReference>
<reference evidence="2" key="1">
    <citation type="submission" date="2021-01" db="EMBL/GenBank/DDBJ databases">
        <title>Whole genome shotgun sequence of Virgisporangium aliadipatigenens NBRC 105644.</title>
        <authorList>
            <person name="Komaki H."/>
            <person name="Tamura T."/>
        </authorList>
    </citation>
    <scope>NUCLEOTIDE SEQUENCE</scope>
    <source>
        <strain evidence="2">NBRC 105644</strain>
    </source>
</reference>
<dbReference type="PROSITE" id="PS50887">
    <property type="entry name" value="GGDEF"/>
    <property type="match status" value="1"/>
</dbReference>
<evidence type="ECO:0000313" key="2">
    <source>
        <dbReference type="EMBL" id="GIJ44184.1"/>
    </source>
</evidence>
<feature type="domain" description="GGDEF" evidence="1">
    <location>
        <begin position="390"/>
        <end position="518"/>
    </location>
</feature>
<keyword evidence="3" id="KW-1185">Reference proteome</keyword>
<dbReference type="InterPro" id="IPR043128">
    <property type="entry name" value="Rev_trsase/Diguanyl_cyclase"/>
</dbReference>
<name>A0A8J4DNA2_9ACTN</name>
<dbReference type="SMART" id="SM00267">
    <property type="entry name" value="GGDEF"/>
    <property type="match status" value="1"/>
</dbReference>
<comment type="caution">
    <text evidence="2">The sequence shown here is derived from an EMBL/GenBank/DDBJ whole genome shotgun (WGS) entry which is preliminary data.</text>
</comment>
<accession>A0A8J4DNA2</accession>
<dbReference type="GO" id="GO:1902201">
    <property type="term" value="P:negative regulation of bacterial-type flagellum-dependent cell motility"/>
    <property type="evidence" value="ECO:0007669"/>
    <property type="project" value="TreeGrafter"/>
</dbReference>
<dbReference type="Pfam" id="PF00990">
    <property type="entry name" value="GGDEF"/>
    <property type="match status" value="1"/>
</dbReference>
<sequence length="518" mass="56493">MSPDRLPAQIPSFGPWHHLGLRVYALMSRGHATAALRLSEEVERVARFLGDDRAVGQVLQSRMYALVRLERLPDALAVGDAVLELNRRAGLRVAEAKALADTAEILVKLGRLDEGLYRLAAATVLLDAAPAGHPRYGAALSSVCGAAQGAQLYELADDACARALRASPWQANSLTLQRAELLLEWALGLEHVGQAEEAERMFARSVELTERWLAEHSMLADEGGKAADAPLAAANLAVGLAKVGRHAAAEKLAVSLIGSGATDMDSRKAHLAYGLVLRARGDRAAARREFVAAEELADSDWERTTYRYELALLAVDGDEPAERAVLAALRGQARHLWRQRLERRAMMQQARRRVELEAAQAEAQRVAAQDPLTGLGNRRQFDRRIAGLDESYVLVLIDVDRFKEINDGFSHQVGDRVLCEVAATLLAHCRAEDSAVRLGGDEFAMFLRTDLPGAARVAARIREVLAARDWDAFGPGLRVTLSIGLARYARGMDGAALYDRADRQLYTAKRAGRDRVSA</sequence>
<dbReference type="Proteomes" id="UP000619260">
    <property type="component" value="Unassembled WGS sequence"/>
</dbReference>
<proteinExistence type="predicted"/>
<dbReference type="Gene3D" id="1.25.40.10">
    <property type="entry name" value="Tetratricopeptide repeat domain"/>
    <property type="match status" value="1"/>
</dbReference>